<evidence type="ECO:0000313" key="9">
    <source>
        <dbReference type="EMBL" id="TQE94859.1"/>
    </source>
</evidence>
<sequence length="360" mass="39156">MVFLAVLFFAALLSWSLTPVAARVGHRLGLVDRPGGRRRHQGVIPRTGGLALFGSFFVTVLLTVLLPHVLPPAWAEWFPPRHDPNEGRRLLALLAGSLFCVVAGFVDDRVEFSSGPQYVIQAVAGVIAIAGLIFIKHVNNPFGQGFLFGPDGFPWWIVWPLTLFWFMAMMNTINWLDGLNGLATGVTAILCLVLAVHMIFAVQPPQLSVALLPLALLGAALGFLPHNFAPARIFMGSSGSYFLGFAVAALGIIGGARLATVMLVLGLPALDVAWLIVSRWRRGLSPGQGGRDHLHFRLLDLGFSERAIVMGYWAFCAFFGLLTLVLDDRLYKLVALLALGALALAVLVWASRTDRQEQRT</sequence>
<keyword evidence="2" id="KW-1003">Cell membrane</keyword>
<comment type="subcellular location">
    <subcellularLocation>
        <location evidence="1">Cell membrane</location>
        <topology evidence="1">Multi-pass membrane protein</topology>
    </subcellularLocation>
</comment>
<dbReference type="InterPro" id="IPR000715">
    <property type="entry name" value="Glycosyl_transferase_4"/>
</dbReference>
<dbReference type="PANTHER" id="PTHR22926:SF3">
    <property type="entry name" value="UNDECAPRENYL-PHOSPHATE ALPHA-N-ACETYLGLUCOSAMINYL 1-PHOSPHATE TRANSFERASE"/>
    <property type="match status" value="1"/>
</dbReference>
<dbReference type="GO" id="GO:0009103">
    <property type="term" value="P:lipopolysaccharide biosynthetic process"/>
    <property type="evidence" value="ECO:0007669"/>
    <property type="project" value="TreeGrafter"/>
</dbReference>
<evidence type="ECO:0000256" key="4">
    <source>
        <dbReference type="ARBA" id="ARBA00022692"/>
    </source>
</evidence>
<comment type="cofactor">
    <cofactor evidence="7">
        <name>Mg(2+)</name>
        <dbReference type="ChEBI" id="CHEBI:18420"/>
    </cofactor>
</comment>
<evidence type="ECO:0000313" key="10">
    <source>
        <dbReference type="Proteomes" id="UP000317371"/>
    </source>
</evidence>
<dbReference type="CDD" id="cd06853">
    <property type="entry name" value="GT_WecA_like"/>
    <property type="match status" value="1"/>
</dbReference>
<feature type="transmembrane region" description="Helical" evidence="8">
    <location>
        <begin position="90"/>
        <end position="106"/>
    </location>
</feature>
<evidence type="ECO:0000256" key="6">
    <source>
        <dbReference type="ARBA" id="ARBA00023136"/>
    </source>
</evidence>
<dbReference type="GO" id="GO:0016780">
    <property type="term" value="F:phosphotransferase activity, for other substituted phosphate groups"/>
    <property type="evidence" value="ECO:0007669"/>
    <property type="project" value="InterPro"/>
</dbReference>
<name>A0A540VDM2_9CHLR</name>
<dbReference type="GO" id="GO:0071555">
    <property type="term" value="P:cell wall organization"/>
    <property type="evidence" value="ECO:0007669"/>
    <property type="project" value="TreeGrafter"/>
</dbReference>
<feature type="binding site" evidence="7">
    <location>
        <position position="174"/>
    </location>
    <ligand>
        <name>Mg(2+)</name>
        <dbReference type="ChEBI" id="CHEBI:18420"/>
    </ligand>
</feature>
<evidence type="ECO:0000256" key="1">
    <source>
        <dbReference type="ARBA" id="ARBA00004651"/>
    </source>
</evidence>
<dbReference type="GO" id="GO:0044038">
    <property type="term" value="P:cell wall macromolecule biosynthetic process"/>
    <property type="evidence" value="ECO:0007669"/>
    <property type="project" value="TreeGrafter"/>
</dbReference>
<dbReference type="EMBL" id="VIGC01000019">
    <property type="protein sequence ID" value="TQE94859.1"/>
    <property type="molecule type" value="Genomic_DNA"/>
</dbReference>
<dbReference type="GO" id="GO:0005886">
    <property type="term" value="C:plasma membrane"/>
    <property type="evidence" value="ECO:0007669"/>
    <property type="project" value="UniProtKB-SubCell"/>
</dbReference>
<evidence type="ECO:0000256" key="8">
    <source>
        <dbReference type="SAM" id="Phobius"/>
    </source>
</evidence>
<keyword evidence="5 8" id="KW-1133">Transmembrane helix</keyword>
<feature type="transmembrane region" description="Helical" evidence="8">
    <location>
        <begin position="241"/>
        <end position="274"/>
    </location>
</feature>
<accession>A0A540VDM2</accession>
<feature type="transmembrane region" description="Helical" evidence="8">
    <location>
        <begin position="156"/>
        <end position="176"/>
    </location>
</feature>
<feature type="transmembrane region" description="Helical" evidence="8">
    <location>
        <begin position="46"/>
        <end position="70"/>
    </location>
</feature>
<keyword evidence="4 8" id="KW-0812">Transmembrane</keyword>
<dbReference type="OrthoDB" id="9805475at2"/>
<feature type="transmembrane region" description="Helical" evidence="8">
    <location>
        <begin position="182"/>
        <end position="202"/>
    </location>
</feature>
<dbReference type="Pfam" id="PF00953">
    <property type="entry name" value="Glycos_transf_4"/>
    <property type="match status" value="1"/>
</dbReference>
<evidence type="ECO:0000256" key="3">
    <source>
        <dbReference type="ARBA" id="ARBA00022679"/>
    </source>
</evidence>
<dbReference type="PANTHER" id="PTHR22926">
    <property type="entry name" value="PHOSPHO-N-ACETYLMURAMOYL-PENTAPEPTIDE-TRANSFERASE"/>
    <property type="match status" value="1"/>
</dbReference>
<feature type="transmembrane region" description="Helical" evidence="8">
    <location>
        <begin position="331"/>
        <end position="350"/>
    </location>
</feature>
<evidence type="ECO:0000256" key="2">
    <source>
        <dbReference type="ARBA" id="ARBA00022475"/>
    </source>
</evidence>
<feature type="transmembrane region" description="Helical" evidence="8">
    <location>
        <begin position="209"/>
        <end position="229"/>
    </location>
</feature>
<dbReference type="GO" id="GO:0046872">
    <property type="term" value="F:metal ion binding"/>
    <property type="evidence" value="ECO:0007669"/>
    <property type="project" value="UniProtKB-KW"/>
</dbReference>
<dbReference type="InParanoid" id="A0A540VDM2"/>
<proteinExistence type="predicted"/>
<dbReference type="Proteomes" id="UP000317371">
    <property type="component" value="Unassembled WGS sequence"/>
</dbReference>
<dbReference type="RefSeq" id="WP_141610901.1">
    <property type="nucleotide sequence ID" value="NZ_VIGC02000019.1"/>
</dbReference>
<keyword evidence="6 8" id="KW-0472">Membrane</keyword>
<feature type="transmembrane region" description="Helical" evidence="8">
    <location>
        <begin position="307"/>
        <end position="325"/>
    </location>
</feature>
<dbReference type="AlphaFoldDB" id="A0A540VDM2"/>
<keyword evidence="7" id="KW-0460">Magnesium</keyword>
<keyword evidence="3 9" id="KW-0808">Transferase</keyword>
<evidence type="ECO:0000256" key="5">
    <source>
        <dbReference type="ARBA" id="ARBA00022989"/>
    </source>
</evidence>
<keyword evidence="10" id="KW-1185">Reference proteome</keyword>
<gene>
    <name evidence="9" type="ORF">FKZ61_14680</name>
</gene>
<protein>
    <submittedName>
        <fullName evidence="9">Undecaprenyl/decaprenyl-phosphate alpha-N-acetylglucosaminyl 1-phosphate transferase</fullName>
    </submittedName>
</protein>
<feature type="transmembrane region" description="Helical" evidence="8">
    <location>
        <begin position="118"/>
        <end position="135"/>
    </location>
</feature>
<reference evidence="9 10" key="1">
    <citation type="submission" date="2019-06" db="EMBL/GenBank/DDBJ databases">
        <title>Genome sequence of Litorilinea aerophila BAA-2444.</title>
        <authorList>
            <person name="Maclea K.S."/>
            <person name="Maurais E.G."/>
            <person name="Iannazzi L.C."/>
        </authorList>
    </citation>
    <scope>NUCLEOTIDE SEQUENCE [LARGE SCALE GENOMIC DNA]</scope>
    <source>
        <strain evidence="9 10">ATCC BAA-2444</strain>
    </source>
</reference>
<keyword evidence="7" id="KW-0479">Metal-binding</keyword>
<comment type="caution">
    <text evidence="9">The sequence shown here is derived from an EMBL/GenBank/DDBJ whole genome shotgun (WGS) entry which is preliminary data.</text>
</comment>
<organism evidence="9 10">
    <name type="scientific">Litorilinea aerophila</name>
    <dbReference type="NCBI Taxonomy" id="1204385"/>
    <lineage>
        <taxon>Bacteria</taxon>
        <taxon>Bacillati</taxon>
        <taxon>Chloroflexota</taxon>
        <taxon>Caldilineae</taxon>
        <taxon>Caldilineales</taxon>
        <taxon>Caldilineaceae</taxon>
        <taxon>Litorilinea</taxon>
    </lineage>
</organism>
<evidence type="ECO:0000256" key="7">
    <source>
        <dbReference type="PIRSR" id="PIRSR600715-1"/>
    </source>
</evidence>